<dbReference type="PANTHER" id="PTHR43739">
    <property type="entry name" value="XYLOGLUCANASE (EUROFUNG)"/>
    <property type="match status" value="1"/>
</dbReference>
<dbReference type="AlphaFoldDB" id="A0A4R6YQW1"/>
<dbReference type="PANTHER" id="PTHR43739:SF5">
    <property type="entry name" value="EXO-ALPHA-SIALIDASE"/>
    <property type="match status" value="1"/>
</dbReference>
<protein>
    <recommendedName>
        <fullName evidence="4">Sortilin (Neurotensin receptor 3)</fullName>
    </recommendedName>
</protein>
<keyword evidence="3" id="KW-1185">Reference proteome</keyword>
<comment type="caution">
    <text evidence="2">The sequence shown here is derived from an EMBL/GenBank/DDBJ whole genome shotgun (WGS) entry which is preliminary data.</text>
</comment>
<dbReference type="InterPro" id="IPR052025">
    <property type="entry name" value="Xyloglucanase_GH74"/>
</dbReference>
<dbReference type="SUPFAM" id="SSF110296">
    <property type="entry name" value="Oligoxyloglucan reducing end-specific cellobiohydrolase"/>
    <property type="match status" value="2"/>
</dbReference>
<evidence type="ECO:0000313" key="3">
    <source>
        <dbReference type="Proteomes" id="UP000295293"/>
    </source>
</evidence>
<accession>A0A4R6YQW1</accession>
<name>A0A4R6YQW1_9GAMM</name>
<reference evidence="2 3" key="1">
    <citation type="submission" date="2019-03" db="EMBL/GenBank/DDBJ databases">
        <title>Genomic Encyclopedia of Type Strains, Phase IV (KMG-IV): sequencing the most valuable type-strain genomes for metagenomic binning, comparative biology and taxonomic classification.</title>
        <authorList>
            <person name="Goeker M."/>
        </authorList>
    </citation>
    <scope>NUCLEOTIDE SEQUENCE [LARGE SCALE GENOMIC DNA]</scope>
    <source>
        <strain evidence="2 3">DSM 21667</strain>
    </source>
</reference>
<feature type="signal peptide" evidence="1">
    <location>
        <begin position="1"/>
        <end position="23"/>
    </location>
</feature>
<dbReference type="OrthoDB" id="9813892at2"/>
<sequence>MKRLTYCRLAGVFLAVASTCAAAQDWQPLGPRGARVSALVAASGNSSRILAATENGLFLSIGEGQRWRSTAVGLFATGGTGIRLLAASPVLPLQFFLLDSGGRLLRSEDGGESWAPTGYVHPAFDTPVAMTVTTDGLLISHYSGVLRSTDVGATFAPVADLPAGQPMGVMAINPQQPQVVLAGAFLGPFTPGDASLYRSTDGGTRWTPLAGLPPGNVTEIEYVSDGSTVVSLDGAVYRSTDAGQNWQLLFQLSGGRVVRVEAGTVQLLLTDGRNCFRSSNFFATAPTSCADGLPQWEWGSAGFSTIEYARSLNGAPRVLINARRYGVLSYNPYANSWSPNGIELFGVPTRGLAIAPTDSNWILTGHWLPHSDNEPLRMTRDGGEFWQYDLGRYARAIRSIEFDPTSLAGGPDSTRIYASGVGFSAQPVFNNSGVFKSSDGGASWQALDSGLPSSGDPPRVMIGTVRKVKLDPRSCAAPPPQGPCAAGPLDTVFALAEGGSDAAYRLIRSHEGGANWSGVGASLPDAIVGSDWSEYVLPIDIEMDRSGDAIYVSLFGVYYNDDGTPRIPSSASGVFRSSDGGSTWAASNTGLPLVGGSATTTRDVFALAVHPRKAGVLWATTAEIGQATRIYRSDDSGAHWTAAGAALDNCDVRDLQVDPAAPQVLYAAGFALNQSNGCVLRSEDGGTSWTPLHAQLPVAAVYEVRKDPQNSRRLVVASDHGIWSVEAPGDRIFDDVE</sequence>
<evidence type="ECO:0000313" key="2">
    <source>
        <dbReference type="EMBL" id="TDR40355.1"/>
    </source>
</evidence>
<dbReference type="GO" id="GO:0010411">
    <property type="term" value="P:xyloglucan metabolic process"/>
    <property type="evidence" value="ECO:0007669"/>
    <property type="project" value="TreeGrafter"/>
</dbReference>
<dbReference type="RefSeq" id="WP_133820309.1">
    <property type="nucleotide sequence ID" value="NZ_SNZH01000013.1"/>
</dbReference>
<dbReference type="InterPro" id="IPR015943">
    <property type="entry name" value="WD40/YVTN_repeat-like_dom_sf"/>
</dbReference>
<feature type="chain" id="PRO_5020386558" description="Sortilin (Neurotensin receptor 3)" evidence="1">
    <location>
        <begin position="24"/>
        <end position="737"/>
    </location>
</feature>
<evidence type="ECO:0008006" key="4">
    <source>
        <dbReference type="Google" id="ProtNLM"/>
    </source>
</evidence>
<gene>
    <name evidence="2" type="ORF">DFR29_11355</name>
</gene>
<dbReference type="Proteomes" id="UP000295293">
    <property type="component" value="Unassembled WGS sequence"/>
</dbReference>
<proteinExistence type="predicted"/>
<dbReference type="Gene3D" id="2.130.10.10">
    <property type="entry name" value="YVTN repeat-like/Quinoprotein amine dehydrogenase"/>
    <property type="match status" value="4"/>
</dbReference>
<keyword evidence="1" id="KW-0732">Signal</keyword>
<dbReference type="EMBL" id="SNZH01000013">
    <property type="protein sequence ID" value="TDR40355.1"/>
    <property type="molecule type" value="Genomic_DNA"/>
</dbReference>
<dbReference type="CDD" id="cd15482">
    <property type="entry name" value="Sialidase_non-viral"/>
    <property type="match status" value="2"/>
</dbReference>
<organism evidence="2 3">
    <name type="scientific">Tahibacter aquaticus</name>
    <dbReference type="NCBI Taxonomy" id="520092"/>
    <lineage>
        <taxon>Bacteria</taxon>
        <taxon>Pseudomonadati</taxon>
        <taxon>Pseudomonadota</taxon>
        <taxon>Gammaproteobacteria</taxon>
        <taxon>Lysobacterales</taxon>
        <taxon>Rhodanobacteraceae</taxon>
        <taxon>Tahibacter</taxon>
    </lineage>
</organism>
<evidence type="ECO:0000256" key="1">
    <source>
        <dbReference type="SAM" id="SignalP"/>
    </source>
</evidence>